<dbReference type="PROSITE" id="PS50176">
    <property type="entry name" value="ARM_REPEAT"/>
    <property type="match status" value="2"/>
</dbReference>
<evidence type="ECO:0000313" key="8">
    <source>
        <dbReference type="Proteomes" id="UP000467840"/>
    </source>
</evidence>
<dbReference type="SMART" id="SM00185">
    <property type="entry name" value="ARM"/>
    <property type="match status" value="4"/>
</dbReference>
<dbReference type="AlphaFoldDB" id="A0A6A6NFV8"/>
<dbReference type="Pfam" id="PF00514">
    <property type="entry name" value="Arm"/>
    <property type="match status" value="2"/>
</dbReference>
<sequence length="504" mass="55658">MAPKEARRMKRKNQPERHSLEGLEKIRKLERDTILCFKRYDTIINVDKHIEEASGNPIALQEMLKNIAVMASDLSSGQLCFQYAATAKLSFLLSIENPPIHEVIERGCVPRLVEFLGEQHVSHPNLRLGAARALSQIIYCGTLEHAKVVVEDGAVPKFVELLTSENDDLQELAVLALGSVATKSIGYRDLVLGHGALTQLQYLLEKYSEPSMLRSSTLMLQNASRTLAILCNGSPPPTFDQVKSALPTLQKTYSLASTSWSSRGCLQGCLSGPLLSVKCCPELQVVEPAVRIVGNIFRGSDSQIEKVIAADIIPPLVNLLQDEQYEAEVKWEAVCALSNATLRGSKEHIKYLVNHDCIAYFCEHLLCPDSRTQRLCLVGLKNVLKVGEAEKGNGINLYAKMIKELDGFSKIENLKTSPDTAELKTVNMSQMQVVGNSSPTIGQGQVVLQLVKDRSISPRRLVQADVAWTEGMPEAVAAVIVRNYQGRVVDGFDYKNFKLLSFGR</sequence>
<protein>
    <recommendedName>
        <fullName evidence="5">Importin subunit alpha</fullName>
    </recommendedName>
</protein>
<dbReference type="InterPro" id="IPR016024">
    <property type="entry name" value="ARM-type_fold"/>
</dbReference>
<reference evidence="7 8" key="1">
    <citation type="journal article" date="2020" name="Mol. Plant">
        <title>The Chromosome-Based Rubber Tree Genome Provides New Insights into Spurge Genome Evolution and Rubber Biosynthesis.</title>
        <authorList>
            <person name="Liu J."/>
            <person name="Shi C."/>
            <person name="Shi C.C."/>
            <person name="Li W."/>
            <person name="Zhang Q.J."/>
            <person name="Zhang Y."/>
            <person name="Li K."/>
            <person name="Lu H.F."/>
            <person name="Shi C."/>
            <person name="Zhu S.T."/>
            <person name="Xiao Z.Y."/>
            <person name="Nan H."/>
            <person name="Yue Y."/>
            <person name="Zhu X.G."/>
            <person name="Wu Y."/>
            <person name="Hong X.N."/>
            <person name="Fan G.Y."/>
            <person name="Tong Y."/>
            <person name="Zhang D."/>
            <person name="Mao C.L."/>
            <person name="Liu Y.L."/>
            <person name="Hao S.J."/>
            <person name="Liu W.Q."/>
            <person name="Lv M.Q."/>
            <person name="Zhang H.B."/>
            <person name="Liu Y."/>
            <person name="Hu-Tang G.R."/>
            <person name="Wang J.P."/>
            <person name="Wang J.H."/>
            <person name="Sun Y.H."/>
            <person name="Ni S.B."/>
            <person name="Chen W.B."/>
            <person name="Zhang X.C."/>
            <person name="Jiao Y.N."/>
            <person name="Eichler E.E."/>
            <person name="Li G.H."/>
            <person name="Liu X."/>
            <person name="Gao L.Z."/>
        </authorList>
    </citation>
    <scope>NUCLEOTIDE SEQUENCE [LARGE SCALE GENOMIC DNA]</scope>
    <source>
        <strain evidence="8">cv. GT1</strain>
        <tissue evidence="7">Leaf</tissue>
    </source>
</reference>
<keyword evidence="3" id="KW-0677">Repeat</keyword>
<dbReference type="InterPro" id="IPR000225">
    <property type="entry name" value="Armadillo"/>
</dbReference>
<evidence type="ECO:0000256" key="6">
    <source>
        <dbReference type="PROSITE-ProRule" id="PRU00259"/>
    </source>
</evidence>
<dbReference type="GO" id="GO:0005737">
    <property type="term" value="C:cytoplasm"/>
    <property type="evidence" value="ECO:0007669"/>
    <property type="project" value="InterPro"/>
</dbReference>
<comment type="similarity">
    <text evidence="1 5">Belongs to the importin alpha family.</text>
</comment>
<dbReference type="PIRSF" id="PIRSF005673">
    <property type="entry name" value="Importin_alpha"/>
    <property type="match status" value="1"/>
</dbReference>
<feature type="repeat" description="ARM" evidence="6">
    <location>
        <begin position="311"/>
        <end position="341"/>
    </location>
</feature>
<proteinExistence type="inferred from homology"/>
<name>A0A6A6NFV8_HEVBR</name>
<evidence type="ECO:0000256" key="1">
    <source>
        <dbReference type="ARBA" id="ARBA00010394"/>
    </source>
</evidence>
<dbReference type="PANTHER" id="PTHR23316">
    <property type="entry name" value="IMPORTIN ALPHA"/>
    <property type="match status" value="1"/>
</dbReference>
<dbReference type="InterPro" id="IPR024931">
    <property type="entry name" value="Importin_alpha"/>
</dbReference>
<dbReference type="EMBL" id="JAAGAX010000001">
    <property type="protein sequence ID" value="KAF2324032.1"/>
    <property type="molecule type" value="Genomic_DNA"/>
</dbReference>
<organism evidence="7 8">
    <name type="scientific">Hevea brasiliensis</name>
    <name type="common">Para rubber tree</name>
    <name type="synonym">Siphonia brasiliensis</name>
    <dbReference type="NCBI Taxonomy" id="3981"/>
    <lineage>
        <taxon>Eukaryota</taxon>
        <taxon>Viridiplantae</taxon>
        <taxon>Streptophyta</taxon>
        <taxon>Embryophyta</taxon>
        <taxon>Tracheophyta</taxon>
        <taxon>Spermatophyta</taxon>
        <taxon>Magnoliopsida</taxon>
        <taxon>eudicotyledons</taxon>
        <taxon>Gunneridae</taxon>
        <taxon>Pentapetalae</taxon>
        <taxon>rosids</taxon>
        <taxon>fabids</taxon>
        <taxon>Malpighiales</taxon>
        <taxon>Euphorbiaceae</taxon>
        <taxon>Crotonoideae</taxon>
        <taxon>Micrandreae</taxon>
        <taxon>Hevea</taxon>
    </lineage>
</organism>
<evidence type="ECO:0000256" key="4">
    <source>
        <dbReference type="ARBA" id="ARBA00022927"/>
    </source>
</evidence>
<feature type="repeat" description="ARM" evidence="6">
    <location>
        <begin position="153"/>
        <end position="195"/>
    </location>
</feature>
<dbReference type="GO" id="GO:0061608">
    <property type="term" value="F:nuclear import signal receptor activity"/>
    <property type="evidence" value="ECO:0007669"/>
    <property type="project" value="InterPro"/>
</dbReference>
<evidence type="ECO:0000313" key="7">
    <source>
        <dbReference type="EMBL" id="KAF2324032.1"/>
    </source>
</evidence>
<comment type="caution">
    <text evidence="7">The sequence shown here is derived from an EMBL/GenBank/DDBJ whole genome shotgun (WGS) entry which is preliminary data.</text>
</comment>
<dbReference type="Gene3D" id="1.25.10.10">
    <property type="entry name" value="Leucine-rich Repeat Variant"/>
    <property type="match status" value="1"/>
</dbReference>
<keyword evidence="2 5" id="KW-0813">Transport</keyword>
<dbReference type="GO" id="GO:0006606">
    <property type="term" value="P:protein import into nucleus"/>
    <property type="evidence" value="ECO:0007669"/>
    <property type="project" value="InterPro"/>
</dbReference>
<gene>
    <name evidence="7" type="ORF">GH714_006293</name>
</gene>
<accession>A0A6A6NFV8</accession>
<evidence type="ECO:0000256" key="2">
    <source>
        <dbReference type="ARBA" id="ARBA00022448"/>
    </source>
</evidence>
<evidence type="ECO:0000256" key="3">
    <source>
        <dbReference type="ARBA" id="ARBA00022737"/>
    </source>
</evidence>
<keyword evidence="8" id="KW-1185">Reference proteome</keyword>
<dbReference type="SUPFAM" id="SSF48371">
    <property type="entry name" value="ARM repeat"/>
    <property type="match status" value="1"/>
</dbReference>
<evidence type="ECO:0000256" key="5">
    <source>
        <dbReference type="PIRNR" id="PIRNR005673"/>
    </source>
</evidence>
<keyword evidence="4 5" id="KW-0653">Protein transport</keyword>
<dbReference type="Proteomes" id="UP000467840">
    <property type="component" value="Chromosome 5"/>
</dbReference>
<dbReference type="InterPro" id="IPR011989">
    <property type="entry name" value="ARM-like"/>
</dbReference>